<organism evidence="3 4">
    <name type="scientific">Pandoraea norimbergensis</name>
    <dbReference type="NCBI Taxonomy" id="93219"/>
    <lineage>
        <taxon>Bacteria</taxon>
        <taxon>Pseudomonadati</taxon>
        <taxon>Pseudomonadota</taxon>
        <taxon>Betaproteobacteria</taxon>
        <taxon>Burkholderiales</taxon>
        <taxon>Burkholderiaceae</taxon>
        <taxon>Pandoraea</taxon>
    </lineage>
</organism>
<feature type="signal peptide" evidence="2">
    <location>
        <begin position="1"/>
        <end position="18"/>
    </location>
</feature>
<evidence type="ECO:0000256" key="1">
    <source>
        <dbReference type="ARBA" id="ARBA00022729"/>
    </source>
</evidence>
<protein>
    <recommendedName>
        <fullName evidence="5">ABC transporter substrate-binding protein</fullName>
    </recommendedName>
</protein>
<feature type="chain" id="PRO_5045665757" description="ABC transporter substrate-binding protein" evidence="2">
    <location>
        <begin position="19"/>
        <end position="479"/>
    </location>
</feature>
<dbReference type="EMBL" id="CP013480">
    <property type="protein sequence ID" value="ALS61607.1"/>
    <property type="molecule type" value="Genomic_DNA"/>
</dbReference>
<dbReference type="PANTHER" id="PTHR30006">
    <property type="entry name" value="THIAMINE-BINDING PERIPLASMIC PROTEIN-RELATED"/>
    <property type="match status" value="1"/>
</dbReference>
<dbReference type="Pfam" id="PF13343">
    <property type="entry name" value="SBP_bac_6"/>
    <property type="match status" value="1"/>
</dbReference>
<proteinExistence type="predicted"/>
<dbReference type="PANTHER" id="PTHR30006:SF24">
    <property type="entry name" value="SLL0237 PROTEIN"/>
    <property type="match status" value="1"/>
</dbReference>
<dbReference type="Gene3D" id="3.40.190.10">
    <property type="entry name" value="Periplasmic binding protein-like II"/>
    <property type="match status" value="2"/>
</dbReference>
<evidence type="ECO:0008006" key="5">
    <source>
        <dbReference type="Google" id="ProtNLM"/>
    </source>
</evidence>
<dbReference type="RefSeq" id="WP_058378518.1">
    <property type="nucleotide sequence ID" value="NZ_CP013480.3"/>
</dbReference>
<keyword evidence="1 2" id="KW-0732">Signal</keyword>
<reference evidence="4" key="1">
    <citation type="submission" date="2015-12" db="EMBL/GenBank/DDBJ databases">
        <title>Complete genome sequence of Pandoraea norimbergensis DSM 11628.</title>
        <authorList>
            <person name="Ee R."/>
            <person name="Lim Y.-L."/>
            <person name="Yong D."/>
            <person name="Yin W.-F."/>
            <person name="Chan K.-G."/>
        </authorList>
    </citation>
    <scope>NUCLEOTIDE SEQUENCE [LARGE SCALE GENOMIC DNA]</scope>
    <source>
        <strain evidence="4">DSM 11628</strain>
    </source>
</reference>
<evidence type="ECO:0000313" key="4">
    <source>
        <dbReference type="Proteomes" id="UP000060277"/>
    </source>
</evidence>
<evidence type="ECO:0000256" key="2">
    <source>
        <dbReference type="SAM" id="SignalP"/>
    </source>
</evidence>
<sequence length="479" mass="51414">MQAVAGKTIRTLAFASFAAITAFSTLSATTGVVATAHAADATATVAPPKAASATQRETLTVLTSYPEEVVATFERAFEKQHPEIALQILWRQHRDAYDYLQGPKQGGVDVYWSPAVRNFADLGQEGSLRKLDVDLTGLPSHVGKFRISDPDGRFVASEIAGFGFMLDPAALARQGLPAPKTWQDLTLPRYRGHIMFPVPSRVGFAPTLLDVVLQAEGWDKGWALLSEAGANFVFAETGGAFASLSHGMRAPISVAVTIDFFASSAIANGAPLTFVYPPGTGYSPAHIGILRDTPHLGAARTFVSFVLSDAGQRLLFALDVRKLPVRPSVYRDAPKGTYDPFAANAATAGVTYEETLGLARYSLDNALFDVFLTRRKAELTELWTRWHQLAGTEGNGTAKPVASVDPVCLEKARALLTQPPIDANTAADPALRAMFDRRRQDPAAQTKASALEATWSQALNARTAQVREWLADGAVCSGK</sequence>
<dbReference type="SUPFAM" id="SSF53850">
    <property type="entry name" value="Periplasmic binding protein-like II"/>
    <property type="match status" value="1"/>
</dbReference>
<evidence type="ECO:0000313" key="3">
    <source>
        <dbReference type="EMBL" id="ALS61607.1"/>
    </source>
</evidence>
<keyword evidence="4" id="KW-1185">Reference proteome</keyword>
<accession>A0ABM5WM94</accession>
<gene>
    <name evidence="3" type="ORF">AT302_19340</name>
</gene>
<name>A0ABM5WM94_9BURK</name>
<dbReference type="Proteomes" id="UP000060277">
    <property type="component" value="Chromosome"/>
</dbReference>